<accession>A0A9D1WC73</accession>
<feature type="compositionally biased region" description="Basic and acidic residues" evidence="1">
    <location>
        <begin position="153"/>
        <end position="162"/>
    </location>
</feature>
<feature type="compositionally biased region" description="Basic and acidic residues" evidence="1">
    <location>
        <begin position="22"/>
        <end position="33"/>
    </location>
</feature>
<feature type="compositionally biased region" description="Polar residues" evidence="1">
    <location>
        <begin position="1"/>
        <end position="20"/>
    </location>
</feature>
<proteinExistence type="predicted"/>
<dbReference type="EMBL" id="DXEV01000031">
    <property type="protein sequence ID" value="HIX56127.1"/>
    <property type="molecule type" value="Genomic_DNA"/>
</dbReference>
<dbReference type="Proteomes" id="UP000886829">
    <property type="component" value="Unassembled WGS sequence"/>
</dbReference>
<gene>
    <name evidence="2" type="ORF">H9850_01490</name>
</gene>
<feature type="compositionally biased region" description="Low complexity" evidence="1">
    <location>
        <begin position="139"/>
        <end position="150"/>
    </location>
</feature>
<organism evidence="2 3">
    <name type="scientific">Candidatus Anaerobiospirillum pullistercoris</name>
    <dbReference type="NCBI Taxonomy" id="2838452"/>
    <lineage>
        <taxon>Bacteria</taxon>
        <taxon>Pseudomonadati</taxon>
        <taxon>Pseudomonadota</taxon>
        <taxon>Gammaproteobacteria</taxon>
        <taxon>Aeromonadales</taxon>
        <taxon>Succinivibrionaceae</taxon>
        <taxon>Anaerobiospirillum</taxon>
    </lineage>
</organism>
<comment type="caution">
    <text evidence="2">The sequence shown here is derived from an EMBL/GenBank/DDBJ whole genome shotgun (WGS) entry which is preliminary data.</text>
</comment>
<feature type="region of interest" description="Disordered" evidence="1">
    <location>
        <begin position="129"/>
        <end position="166"/>
    </location>
</feature>
<reference evidence="2" key="2">
    <citation type="submission" date="2021-04" db="EMBL/GenBank/DDBJ databases">
        <authorList>
            <person name="Gilroy R."/>
        </authorList>
    </citation>
    <scope>NUCLEOTIDE SEQUENCE</scope>
    <source>
        <strain evidence="2">USASDec5-558</strain>
    </source>
</reference>
<dbReference type="AlphaFoldDB" id="A0A9D1WC73"/>
<sequence length="240" mass="26465">MTANNFQNNQASQGKPSTPEATAEKTVDLHDRCGNNAQNQQASQDNPSTPAATAEKTVNLNDFCDYYAYCSEEDTPEKPHYVPEQEFNRVEEKMRSLNDYSDDDEDETALKYDTAAAFFLAENAQKQAFSSATQNKPDPLSAPASSSELANHPAEDTAEEAKLVSAPEKTGAQAFWVQPISFQDLPVPQEDKRSLTKHRAENNSRVTRSRGQTIVNAQSGSTVNVVVNPTIIIHKDKEPE</sequence>
<name>A0A9D1WC73_9GAMM</name>
<evidence type="ECO:0000313" key="2">
    <source>
        <dbReference type="EMBL" id="HIX56127.1"/>
    </source>
</evidence>
<feature type="compositionally biased region" description="Low complexity" evidence="1">
    <location>
        <begin position="35"/>
        <end position="46"/>
    </location>
</feature>
<feature type="compositionally biased region" description="Basic and acidic residues" evidence="1">
    <location>
        <begin position="189"/>
        <end position="202"/>
    </location>
</feature>
<evidence type="ECO:0000313" key="3">
    <source>
        <dbReference type="Proteomes" id="UP000886829"/>
    </source>
</evidence>
<evidence type="ECO:0000256" key="1">
    <source>
        <dbReference type="SAM" id="MobiDB-lite"/>
    </source>
</evidence>
<feature type="region of interest" description="Disordered" evidence="1">
    <location>
        <begin position="189"/>
        <end position="208"/>
    </location>
</feature>
<feature type="region of interest" description="Disordered" evidence="1">
    <location>
        <begin position="1"/>
        <end position="52"/>
    </location>
</feature>
<reference evidence="2" key="1">
    <citation type="journal article" date="2021" name="PeerJ">
        <title>Extensive microbial diversity within the chicken gut microbiome revealed by metagenomics and culture.</title>
        <authorList>
            <person name="Gilroy R."/>
            <person name="Ravi A."/>
            <person name="Getino M."/>
            <person name="Pursley I."/>
            <person name="Horton D.L."/>
            <person name="Alikhan N.F."/>
            <person name="Baker D."/>
            <person name="Gharbi K."/>
            <person name="Hall N."/>
            <person name="Watson M."/>
            <person name="Adriaenssens E.M."/>
            <person name="Foster-Nyarko E."/>
            <person name="Jarju S."/>
            <person name="Secka A."/>
            <person name="Antonio M."/>
            <person name="Oren A."/>
            <person name="Chaudhuri R.R."/>
            <person name="La Ragione R."/>
            <person name="Hildebrand F."/>
            <person name="Pallen M.J."/>
        </authorList>
    </citation>
    <scope>NUCLEOTIDE SEQUENCE</scope>
    <source>
        <strain evidence="2">USASDec5-558</strain>
    </source>
</reference>
<protein>
    <submittedName>
        <fullName evidence="2">Uncharacterized protein</fullName>
    </submittedName>
</protein>